<dbReference type="RefSeq" id="WP_140043239.1">
    <property type="nucleotide sequence ID" value="NZ_CP041017.1"/>
</dbReference>
<dbReference type="GO" id="GO:0009086">
    <property type="term" value="P:methionine biosynthetic process"/>
    <property type="evidence" value="ECO:0007669"/>
    <property type="project" value="TreeGrafter"/>
</dbReference>
<evidence type="ECO:0000313" key="5">
    <source>
        <dbReference type="Proteomes" id="UP000311469"/>
    </source>
</evidence>
<dbReference type="GO" id="GO:0106312">
    <property type="term" value="F:methylenetetrahydrofolate reductase (NADH) activity"/>
    <property type="evidence" value="ECO:0007669"/>
    <property type="project" value="UniProtKB-EC"/>
</dbReference>
<keyword evidence="1" id="KW-0560">Oxidoreductase</keyword>
<evidence type="ECO:0000256" key="1">
    <source>
        <dbReference type="ARBA" id="ARBA00023002"/>
    </source>
</evidence>
<dbReference type="Proteomes" id="UP000311469">
    <property type="component" value="Chromosome cSF2"/>
</dbReference>
<organism evidence="4 5">
    <name type="scientific">Sphingobium fuliginis ATCC 27551</name>
    <dbReference type="NCBI Taxonomy" id="1208342"/>
    <lineage>
        <taxon>Bacteria</taxon>
        <taxon>Pseudomonadati</taxon>
        <taxon>Pseudomonadota</taxon>
        <taxon>Alphaproteobacteria</taxon>
        <taxon>Sphingomonadales</taxon>
        <taxon>Sphingomonadaceae</taxon>
        <taxon>Sphingobium</taxon>
    </lineage>
</organism>
<dbReference type="EMBL" id="CP041017">
    <property type="protein sequence ID" value="QDC39652.1"/>
    <property type="molecule type" value="Genomic_DNA"/>
</dbReference>
<dbReference type="GO" id="GO:0071949">
    <property type="term" value="F:FAD binding"/>
    <property type="evidence" value="ECO:0007669"/>
    <property type="project" value="TreeGrafter"/>
</dbReference>
<dbReference type="PANTHER" id="PTHR45754:SF3">
    <property type="entry name" value="METHYLENETETRAHYDROFOLATE REDUCTASE (NADPH)"/>
    <property type="match status" value="1"/>
</dbReference>
<gene>
    <name evidence="4" type="ORF">FIL70_20900</name>
</gene>
<dbReference type="GO" id="GO:0005829">
    <property type="term" value="C:cytosol"/>
    <property type="evidence" value="ECO:0007669"/>
    <property type="project" value="TreeGrafter"/>
</dbReference>
<comment type="pathway">
    <text evidence="2">Amino-acid biosynthesis; L-methionine biosynthesis via de novo pathway.</text>
</comment>
<sequence>MALNAIDLTVDRSPIDLLSGYSLEITAKDGEALRSAAPRIPPGTSISVTALPDEDVADRLAAIRLVRELGFEPIPHISATAVPSAEALDDYLAAVTGQAGVTRCFVIAGDLATPRGPYCDSSALIASGALERHGIRAVGVGGHPDGHPHMTPEECWSVLAAKCAAISERGMTPFVVTQFAFDGVHIAEWLGDLRRRGITAEVRLGIPGPAGIKTLLRFAARCGVGASASVLARYGISLGKLLGSAGPDKLVDLLRSRLDASHQPVGLHFYPFGGMEKTIAWITDYKDRT</sequence>
<protein>
    <recommendedName>
        <fullName evidence="3">methylenetetrahydrofolate reductase (NADH)</fullName>
        <ecNumber evidence="3">1.5.1.54</ecNumber>
    </recommendedName>
</protein>
<reference evidence="4 5" key="1">
    <citation type="submission" date="2019-06" db="EMBL/GenBank/DDBJ databases">
        <title>Genome organization and adaptive potential of archetypical organophosphate degarding Sphingobium fuliginis ATCC 27551.</title>
        <authorList>
            <person name="Sarwar A."/>
            <person name="Parthasarathy S."/>
            <person name="Singh C."/>
            <person name="Siddavattam D."/>
        </authorList>
    </citation>
    <scope>NUCLEOTIDE SEQUENCE [LARGE SCALE GENOMIC DNA]</scope>
    <source>
        <strain evidence="4 5">ATCC 27551</strain>
    </source>
</reference>
<name>A0A5B8CKV3_SPHSA</name>
<evidence type="ECO:0000256" key="2">
    <source>
        <dbReference type="ARBA" id="ARBA00034478"/>
    </source>
</evidence>
<dbReference type="InterPro" id="IPR029041">
    <property type="entry name" value="FAD-linked_oxidoreductase-like"/>
</dbReference>
<dbReference type="KEGG" id="sufl:FIL70_20900"/>
<dbReference type="PANTHER" id="PTHR45754">
    <property type="entry name" value="METHYLENETETRAHYDROFOLATE REDUCTASE"/>
    <property type="match status" value="1"/>
</dbReference>
<evidence type="ECO:0000256" key="3">
    <source>
        <dbReference type="ARBA" id="ARBA00034529"/>
    </source>
</evidence>
<dbReference type="Gene3D" id="3.20.20.220">
    <property type="match status" value="1"/>
</dbReference>
<proteinExistence type="predicted"/>
<dbReference type="SUPFAM" id="SSF51730">
    <property type="entry name" value="FAD-linked oxidoreductase"/>
    <property type="match status" value="1"/>
</dbReference>
<evidence type="ECO:0000313" key="4">
    <source>
        <dbReference type="EMBL" id="QDC39652.1"/>
    </source>
</evidence>
<accession>A0A5B8CKV3</accession>
<dbReference type="EC" id="1.5.1.54" evidence="3"/>
<dbReference type="AlphaFoldDB" id="A0A5B8CKV3"/>
<dbReference type="GO" id="GO:0035999">
    <property type="term" value="P:tetrahydrofolate interconversion"/>
    <property type="evidence" value="ECO:0007669"/>
    <property type="project" value="TreeGrafter"/>
</dbReference>